<keyword evidence="2" id="KW-1185">Reference proteome</keyword>
<protein>
    <submittedName>
        <fullName evidence="1">Unnamed protein product</fullName>
    </submittedName>
</protein>
<organism evidence="1 2">
    <name type="scientific">Candida boidinii</name>
    <name type="common">Yeast</name>
    <dbReference type="NCBI Taxonomy" id="5477"/>
    <lineage>
        <taxon>Eukaryota</taxon>
        <taxon>Fungi</taxon>
        <taxon>Dikarya</taxon>
        <taxon>Ascomycota</taxon>
        <taxon>Saccharomycotina</taxon>
        <taxon>Pichiomycetes</taxon>
        <taxon>Pichiales</taxon>
        <taxon>Pichiaceae</taxon>
        <taxon>Ogataea</taxon>
        <taxon>Ogataea/Candida clade</taxon>
    </lineage>
</organism>
<name>A0ACB5U595_CANBO</name>
<comment type="caution">
    <text evidence="1">The sequence shown here is derived from an EMBL/GenBank/DDBJ whole genome shotgun (WGS) entry which is preliminary data.</text>
</comment>
<accession>A0ACB5U595</accession>
<dbReference type="EMBL" id="BSXV01005551">
    <property type="protein sequence ID" value="GMF02444.1"/>
    <property type="molecule type" value="Genomic_DNA"/>
</dbReference>
<dbReference type="Proteomes" id="UP001165101">
    <property type="component" value="Unassembled WGS sequence"/>
</dbReference>
<evidence type="ECO:0000313" key="2">
    <source>
        <dbReference type="Proteomes" id="UP001165101"/>
    </source>
</evidence>
<gene>
    <name evidence="1" type="ORF">Cboi01_000610900</name>
</gene>
<proteinExistence type="predicted"/>
<reference evidence="1" key="1">
    <citation type="submission" date="2023-04" db="EMBL/GenBank/DDBJ databases">
        <title>Candida boidinii NBRC 1967.</title>
        <authorList>
            <person name="Ichikawa N."/>
            <person name="Sato H."/>
            <person name="Tonouchi N."/>
        </authorList>
    </citation>
    <scope>NUCLEOTIDE SEQUENCE</scope>
    <source>
        <strain evidence="1">NBRC 1967</strain>
    </source>
</reference>
<evidence type="ECO:0000313" key="1">
    <source>
        <dbReference type="EMBL" id="GMF02444.1"/>
    </source>
</evidence>
<sequence>MSTPNPQSEDSPSRKVLSITSIMNDDSNNTKKEEESNSAPSITANTTATTSTTNPVITPSKKINIMDINSMTNDDQDPTNIPSSPIGGSNIDNASPSHNPHRVST</sequence>